<feature type="compositionally biased region" description="Basic and acidic residues" evidence="1">
    <location>
        <begin position="438"/>
        <end position="489"/>
    </location>
</feature>
<protein>
    <submittedName>
        <fullName evidence="2">Uncharacterized protein</fullName>
    </submittedName>
</protein>
<reference evidence="2" key="1">
    <citation type="submission" date="2020-01" db="EMBL/GenBank/DDBJ databases">
        <authorList>
            <person name="Feng Z.H.Z."/>
        </authorList>
    </citation>
    <scope>NUCLEOTIDE SEQUENCE</scope>
    <source>
        <strain evidence="2">CBS107.38</strain>
    </source>
</reference>
<feature type="compositionally biased region" description="Basic and acidic residues" evidence="1">
    <location>
        <begin position="362"/>
        <end position="373"/>
    </location>
</feature>
<evidence type="ECO:0000256" key="1">
    <source>
        <dbReference type="SAM" id="MobiDB-lite"/>
    </source>
</evidence>
<dbReference type="AlphaFoldDB" id="A0A8H7BDR0"/>
<proteinExistence type="predicted"/>
<feature type="region of interest" description="Disordered" evidence="1">
    <location>
        <begin position="438"/>
        <end position="631"/>
    </location>
</feature>
<gene>
    <name evidence="2" type="ORF">GT037_000212</name>
</gene>
<evidence type="ECO:0000313" key="2">
    <source>
        <dbReference type="EMBL" id="KAF7681236.1"/>
    </source>
</evidence>
<dbReference type="Proteomes" id="UP000596902">
    <property type="component" value="Unassembled WGS sequence"/>
</dbReference>
<feature type="region of interest" description="Disordered" evidence="1">
    <location>
        <begin position="171"/>
        <end position="229"/>
    </location>
</feature>
<feature type="region of interest" description="Disordered" evidence="1">
    <location>
        <begin position="309"/>
        <end position="381"/>
    </location>
</feature>
<name>A0A8H7BDR0_9PLEO</name>
<feature type="compositionally biased region" description="Basic and acidic residues" evidence="1">
    <location>
        <begin position="497"/>
        <end position="518"/>
    </location>
</feature>
<evidence type="ECO:0000313" key="3">
    <source>
        <dbReference type="Proteomes" id="UP000596902"/>
    </source>
</evidence>
<organism evidence="2 3">
    <name type="scientific">Alternaria burnsii</name>
    <dbReference type="NCBI Taxonomy" id="1187904"/>
    <lineage>
        <taxon>Eukaryota</taxon>
        <taxon>Fungi</taxon>
        <taxon>Dikarya</taxon>
        <taxon>Ascomycota</taxon>
        <taxon>Pezizomycotina</taxon>
        <taxon>Dothideomycetes</taxon>
        <taxon>Pleosporomycetidae</taxon>
        <taxon>Pleosporales</taxon>
        <taxon>Pleosporineae</taxon>
        <taxon>Pleosporaceae</taxon>
        <taxon>Alternaria</taxon>
        <taxon>Alternaria sect. Alternaria</taxon>
    </lineage>
</organism>
<dbReference type="EMBL" id="JAAABM010000001">
    <property type="protein sequence ID" value="KAF7681236.1"/>
    <property type="molecule type" value="Genomic_DNA"/>
</dbReference>
<feature type="compositionally biased region" description="Basic residues" evidence="1">
    <location>
        <begin position="325"/>
        <end position="335"/>
    </location>
</feature>
<comment type="caution">
    <text evidence="2">The sequence shown here is derived from an EMBL/GenBank/DDBJ whole genome shotgun (WGS) entry which is preliminary data.</text>
</comment>
<feature type="compositionally biased region" description="Low complexity" evidence="1">
    <location>
        <begin position="182"/>
        <end position="192"/>
    </location>
</feature>
<accession>A0A8H7BDR0</accession>
<dbReference type="GeneID" id="62198437"/>
<feature type="compositionally biased region" description="Basic and acidic residues" evidence="1">
    <location>
        <begin position="309"/>
        <end position="318"/>
    </location>
</feature>
<dbReference type="RefSeq" id="XP_038791115.1">
    <property type="nucleotide sequence ID" value="XM_038925259.1"/>
</dbReference>
<reference evidence="2" key="2">
    <citation type="submission" date="2020-08" db="EMBL/GenBank/DDBJ databases">
        <title>Draft Genome Sequence of Cumin Blight Pathogen Alternaria burnsii.</title>
        <authorList>
            <person name="Feng Z."/>
        </authorList>
    </citation>
    <scope>NUCLEOTIDE SEQUENCE</scope>
    <source>
        <strain evidence="2">CBS107.38</strain>
    </source>
</reference>
<keyword evidence="3" id="KW-1185">Reference proteome</keyword>
<feature type="region of interest" description="Disordered" evidence="1">
    <location>
        <begin position="255"/>
        <end position="278"/>
    </location>
</feature>
<sequence>MSCQLLKLARAQSPEKLIKMAFEVLPKRTLQAVFGTLHPKQHRILEQQRRRKVSLDCLADTLYYHQGAQLSRLGRWNDMTILQMQHELAKRGKLEEGEATTLSEWKLRLRLVCLVTAENEAWRKAASARLEKRTENKKAWIPVPREMDFLSIIAEAKGEKAPVKKDTLKFKTAPAPKHKTAKATSTASLASKGAKRSPIKHSSPVANELSPRSPKPARKRATVRRTSTASPAFRVEKHTVAKHSTLIAKVPCRRLPTPVQSSPGPEEAAPHRPLPKPATIVRDANHSAKSVGDTIAELLAPYPLAGKQAAERDAREKAAQQLARQVRRQAPRRRQPAVLKADEQKTSHHQQRQVFKPPKPFAPKEERRPKRQSEASYENMSQGDLLNEAQFRTLELDFDEKEYLVEVLVINDKAYFELMEMLGDPLEAVEFALGEVKQHNKEKRQERAAKAKAAVERTKRERKEALKVQQQTKREVQEKKRQEEREKTGKLTPKKKKVEEKVKEKVKEKKNAVEAPKQERKRKRKISQGADDSGYFSKSSSPPKIGRKDDEASLKGNKRARSNDDDDDDEDKTPTKKAKSSKPHQPSVASRTIKPKRKPAALPRAMQADANKTSSGKDKDVEMSDQVDSDVLVPAKPPRYFQGLIVGALQQG</sequence>